<dbReference type="Gene3D" id="1.10.260.40">
    <property type="entry name" value="lambda repressor-like DNA-binding domains"/>
    <property type="match status" value="1"/>
</dbReference>
<dbReference type="OrthoDB" id="770730at2"/>
<gene>
    <name evidence="2" type="ORF">F7D20_06900</name>
</gene>
<reference evidence="2 3" key="1">
    <citation type="submission" date="2019-09" db="EMBL/GenBank/DDBJ databases">
        <title>Distinct polysaccharide growth profiles of human intestinal Prevotella copri isolates.</title>
        <authorList>
            <person name="Fehlner-Peach H."/>
            <person name="Magnabosco C."/>
            <person name="Raghavan V."/>
            <person name="Scher J.U."/>
            <person name="Tett A."/>
            <person name="Cox L.M."/>
            <person name="Gottsegen C."/>
            <person name="Watters A."/>
            <person name="Wiltshire- Gordon J.D."/>
            <person name="Segata N."/>
            <person name="Bonneau R."/>
            <person name="Littman D.R."/>
        </authorList>
    </citation>
    <scope>NUCLEOTIDE SEQUENCE [LARGE SCALE GENOMIC DNA]</scope>
    <source>
        <strain evidence="3">iAQ1173</strain>
    </source>
</reference>
<evidence type="ECO:0000313" key="3">
    <source>
        <dbReference type="Proteomes" id="UP000384372"/>
    </source>
</evidence>
<sequence length="109" mass="12276">MKTNKLMDEIRKSTTADTNKQVDLCVAIANRVFELLQERNMKQRDFAKALGKTETEVSRWLSGTHNLTLATIAKMATVLGDDIITTTQSNRPYKLPNTQNVAMMVAEDM</sequence>
<dbReference type="GO" id="GO:0003677">
    <property type="term" value="F:DNA binding"/>
    <property type="evidence" value="ECO:0007669"/>
    <property type="project" value="InterPro"/>
</dbReference>
<dbReference type="EMBL" id="VZAD01000057">
    <property type="protein sequence ID" value="MQP11694.1"/>
    <property type="molecule type" value="Genomic_DNA"/>
</dbReference>
<dbReference type="Proteomes" id="UP000384372">
    <property type="component" value="Unassembled WGS sequence"/>
</dbReference>
<proteinExistence type="predicted"/>
<dbReference type="InterPro" id="IPR010982">
    <property type="entry name" value="Lambda_DNA-bd_dom_sf"/>
</dbReference>
<dbReference type="AlphaFoldDB" id="A0A6A7WB35"/>
<dbReference type="InterPro" id="IPR001387">
    <property type="entry name" value="Cro/C1-type_HTH"/>
</dbReference>
<protein>
    <submittedName>
        <fullName evidence="2">Helix-turn-helix transcriptional regulator</fullName>
    </submittedName>
</protein>
<dbReference type="RefSeq" id="WP_158463390.1">
    <property type="nucleotide sequence ID" value="NZ_VZAD01000057.1"/>
</dbReference>
<organism evidence="2 3">
    <name type="scientific">Segatella copri</name>
    <dbReference type="NCBI Taxonomy" id="165179"/>
    <lineage>
        <taxon>Bacteria</taxon>
        <taxon>Pseudomonadati</taxon>
        <taxon>Bacteroidota</taxon>
        <taxon>Bacteroidia</taxon>
        <taxon>Bacteroidales</taxon>
        <taxon>Prevotellaceae</taxon>
        <taxon>Segatella</taxon>
    </lineage>
</organism>
<evidence type="ECO:0000259" key="1">
    <source>
        <dbReference type="PROSITE" id="PS50943"/>
    </source>
</evidence>
<dbReference type="Pfam" id="PF01381">
    <property type="entry name" value="HTH_3"/>
    <property type="match status" value="1"/>
</dbReference>
<name>A0A6A7WB35_9BACT</name>
<dbReference type="PROSITE" id="PS50943">
    <property type="entry name" value="HTH_CROC1"/>
    <property type="match status" value="1"/>
</dbReference>
<keyword evidence="3" id="KW-1185">Reference proteome</keyword>
<dbReference type="SMART" id="SM00530">
    <property type="entry name" value="HTH_XRE"/>
    <property type="match status" value="1"/>
</dbReference>
<comment type="caution">
    <text evidence="2">The sequence shown here is derived from an EMBL/GenBank/DDBJ whole genome shotgun (WGS) entry which is preliminary data.</text>
</comment>
<dbReference type="SUPFAM" id="SSF47413">
    <property type="entry name" value="lambda repressor-like DNA-binding domains"/>
    <property type="match status" value="1"/>
</dbReference>
<feature type="domain" description="HTH cro/C1-type" evidence="1">
    <location>
        <begin position="34"/>
        <end position="80"/>
    </location>
</feature>
<evidence type="ECO:0000313" key="2">
    <source>
        <dbReference type="EMBL" id="MQP11694.1"/>
    </source>
</evidence>
<accession>A0A6A7WB35</accession>
<dbReference type="CDD" id="cd00093">
    <property type="entry name" value="HTH_XRE"/>
    <property type="match status" value="1"/>
</dbReference>